<evidence type="ECO:0000313" key="11">
    <source>
        <dbReference type="Proteomes" id="UP000030653"/>
    </source>
</evidence>
<evidence type="ECO:0000256" key="2">
    <source>
        <dbReference type="ARBA" id="ARBA00009557"/>
    </source>
</evidence>
<dbReference type="EMBL" id="JH795856">
    <property type="protein sequence ID" value="EJU05194.1"/>
    <property type="molecule type" value="Genomic_DNA"/>
</dbReference>
<dbReference type="Proteomes" id="UP000030653">
    <property type="component" value="Unassembled WGS sequence"/>
</dbReference>
<dbReference type="HOGENOM" id="CLU_031995_0_1_1"/>
<feature type="compositionally biased region" description="Low complexity" evidence="8">
    <location>
        <begin position="320"/>
        <end position="331"/>
    </location>
</feature>
<dbReference type="Gene3D" id="3.40.20.10">
    <property type="entry name" value="Severin"/>
    <property type="match status" value="2"/>
</dbReference>
<reference evidence="10 11" key="1">
    <citation type="journal article" date="2012" name="Science">
        <title>The Paleozoic origin of enzymatic lignin decomposition reconstructed from 31 fungal genomes.</title>
        <authorList>
            <person name="Floudas D."/>
            <person name="Binder M."/>
            <person name="Riley R."/>
            <person name="Barry K."/>
            <person name="Blanchette R.A."/>
            <person name="Henrissat B."/>
            <person name="Martinez A.T."/>
            <person name="Otillar R."/>
            <person name="Spatafora J.W."/>
            <person name="Yadav J.S."/>
            <person name="Aerts A."/>
            <person name="Benoit I."/>
            <person name="Boyd A."/>
            <person name="Carlson A."/>
            <person name="Copeland A."/>
            <person name="Coutinho P.M."/>
            <person name="de Vries R.P."/>
            <person name="Ferreira P."/>
            <person name="Findley K."/>
            <person name="Foster B."/>
            <person name="Gaskell J."/>
            <person name="Glotzer D."/>
            <person name="Gorecki P."/>
            <person name="Heitman J."/>
            <person name="Hesse C."/>
            <person name="Hori C."/>
            <person name="Igarashi K."/>
            <person name="Jurgens J.A."/>
            <person name="Kallen N."/>
            <person name="Kersten P."/>
            <person name="Kohler A."/>
            <person name="Kuees U."/>
            <person name="Kumar T.K.A."/>
            <person name="Kuo A."/>
            <person name="LaButti K."/>
            <person name="Larrondo L.F."/>
            <person name="Lindquist E."/>
            <person name="Ling A."/>
            <person name="Lombard V."/>
            <person name="Lucas S."/>
            <person name="Lundell T."/>
            <person name="Martin R."/>
            <person name="McLaughlin D.J."/>
            <person name="Morgenstern I."/>
            <person name="Morin E."/>
            <person name="Murat C."/>
            <person name="Nagy L.G."/>
            <person name="Nolan M."/>
            <person name="Ohm R.A."/>
            <person name="Patyshakuliyeva A."/>
            <person name="Rokas A."/>
            <person name="Ruiz-Duenas F.J."/>
            <person name="Sabat G."/>
            <person name="Salamov A."/>
            <person name="Samejima M."/>
            <person name="Schmutz J."/>
            <person name="Slot J.C."/>
            <person name="St John F."/>
            <person name="Stenlid J."/>
            <person name="Sun H."/>
            <person name="Sun S."/>
            <person name="Syed K."/>
            <person name="Tsang A."/>
            <person name="Wiebenga A."/>
            <person name="Young D."/>
            <person name="Pisabarro A."/>
            <person name="Eastwood D.C."/>
            <person name="Martin F."/>
            <person name="Cullen D."/>
            <person name="Grigoriev I.V."/>
            <person name="Hibbett D.S."/>
        </authorList>
    </citation>
    <scope>NUCLEOTIDE SEQUENCE [LARGE SCALE GENOMIC DNA]</scope>
    <source>
        <strain evidence="10 11">DJM-731 SS1</strain>
    </source>
</reference>
<feature type="region of interest" description="Disordered" evidence="8">
    <location>
        <begin position="129"/>
        <end position="148"/>
    </location>
</feature>
<evidence type="ECO:0000259" key="9">
    <source>
        <dbReference type="PROSITE" id="PS51263"/>
    </source>
</evidence>
<dbReference type="GO" id="GO:0005884">
    <property type="term" value="C:actin filament"/>
    <property type="evidence" value="ECO:0007669"/>
    <property type="project" value="TreeGrafter"/>
</dbReference>
<feature type="region of interest" description="Disordered" evidence="8">
    <location>
        <begin position="320"/>
        <end position="356"/>
    </location>
</feature>
<dbReference type="PROSITE" id="PS51263">
    <property type="entry name" value="ADF_H"/>
    <property type="match status" value="2"/>
</dbReference>
<dbReference type="GO" id="GO:0005737">
    <property type="term" value="C:cytoplasm"/>
    <property type="evidence" value="ECO:0007669"/>
    <property type="project" value="TreeGrafter"/>
</dbReference>
<evidence type="ECO:0000256" key="7">
    <source>
        <dbReference type="ARBA" id="ARBA00038532"/>
    </source>
</evidence>
<dbReference type="SMART" id="SM00102">
    <property type="entry name" value="ADF"/>
    <property type="match status" value="2"/>
</dbReference>
<dbReference type="GO" id="GO:0003785">
    <property type="term" value="F:actin monomer binding"/>
    <property type="evidence" value="ECO:0007669"/>
    <property type="project" value="TreeGrafter"/>
</dbReference>
<dbReference type="GO" id="GO:0051016">
    <property type="term" value="P:barbed-end actin filament capping"/>
    <property type="evidence" value="ECO:0007669"/>
    <property type="project" value="TreeGrafter"/>
</dbReference>
<feature type="domain" description="ADF-H" evidence="9">
    <location>
        <begin position="1"/>
        <end position="133"/>
    </location>
</feature>
<proteinExistence type="inferred from homology"/>
<comment type="similarity">
    <text evidence="2">Belongs to the actin-binding proteins ADF family. Twinfilin subfamily.</text>
</comment>
<comment type="subcellular location">
    <subcellularLocation>
        <location evidence="1">Cytoplasm</location>
        <location evidence="1">Cytoskeleton</location>
    </subcellularLocation>
</comment>
<dbReference type="CDD" id="cd11285">
    <property type="entry name" value="ADF_Twf-N_like"/>
    <property type="match status" value="1"/>
</dbReference>
<dbReference type="GO" id="GO:0051015">
    <property type="term" value="F:actin filament binding"/>
    <property type="evidence" value="ECO:0007669"/>
    <property type="project" value="TreeGrafter"/>
</dbReference>
<dbReference type="PANTHER" id="PTHR13759">
    <property type="entry name" value="TWINFILIN"/>
    <property type="match status" value="1"/>
</dbReference>
<dbReference type="InterPro" id="IPR029006">
    <property type="entry name" value="ADF-H/Gelsolin-like_dom_sf"/>
</dbReference>
<feature type="domain" description="ADF-H" evidence="9">
    <location>
        <begin position="181"/>
        <end position="314"/>
    </location>
</feature>
<protein>
    <submittedName>
        <fullName evidence="10">Actin depolymerizing protein</fullName>
    </submittedName>
</protein>
<dbReference type="GO" id="GO:0030042">
    <property type="term" value="P:actin filament depolymerization"/>
    <property type="evidence" value="ECO:0007669"/>
    <property type="project" value="TreeGrafter"/>
</dbReference>
<dbReference type="OrthoDB" id="10006997at2759"/>
<dbReference type="InterPro" id="IPR002108">
    <property type="entry name" value="ADF-H"/>
</dbReference>
<dbReference type="RefSeq" id="XP_040632088.1">
    <property type="nucleotide sequence ID" value="XM_040777504.1"/>
</dbReference>
<evidence type="ECO:0000256" key="6">
    <source>
        <dbReference type="ARBA" id="ARBA00023212"/>
    </source>
</evidence>
<keyword evidence="4" id="KW-0677">Repeat</keyword>
<evidence type="ECO:0000256" key="5">
    <source>
        <dbReference type="ARBA" id="ARBA00023203"/>
    </source>
</evidence>
<keyword evidence="3" id="KW-0963">Cytoplasm</keyword>
<evidence type="ECO:0000256" key="4">
    <source>
        <dbReference type="ARBA" id="ARBA00022737"/>
    </source>
</evidence>
<sequence>MSGITSGITVSEELSTQFKQSAGTRVIKVSIDNELLVVSKTLPLTSSLSSDVQHISSIVDADTAAYLLVQLDSKGKWVLVSYVPDTCTVRQKMLYASTRNALTRGLGAAAFVDSAFISAPSDLASTLVSRSTSSTGGGPARSATSPGLIPLSNGEKELASIRAAEAVELARSTTPRSLHQRSDMQFEEDADAAISELNDGEGQVVVLGIKTGKEKDVFVLKNKEDVPHGQGLASVLPKGEPSYVLYALSVNGNRVILFVYFCPNDASVKEKMVYSTSFWNVVKKAEEHSLNLARRIEVSELSELTYDHLISELKREGAAPTGAGTVAGAPADRASSSVSAQRGFARPTRPGRKVFP</sequence>
<accession>M5G905</accession>
<evidence type="ECO:0000256" key="1">
    <source>
        <dbReference type="ARBA" id="ARBA00004245"/>
    </source>
</evidence>
<keyword evidence="5" id="KW-0009">Actin-binding</keyword>
<dbReference type="PANTHER" id="PTHR13759:SF1">
    <property type="entry name" value="TWINFILIN"/>
    <property type="match status" value="1"/>
</dbReference>
<evidence type="ECO:0000256" key="3">
    <source>
        <dbReference type="ARBA" id="ARBA00022490"/>
    </source>
</evidence>
<keyword evidence="11" id="KW-1185">Reference proteome</keyword>
<organism evidence="10 11">
    <name type="scientific">Dacryopinax primogenitus (strain DJM 731)</name>
    <name type="common">Brown rot fungus</name>
    <dbReference type="NCBI Taxonomy" id="1858805"/>
    <lineage>
        <taxon>Eukaryota</taxon>
        <taxon>Fungi</taxon>
        <taxon>Dikarya</taxon>
        <taxon>Basidiomycota</taxon>
        <taxon>Agaricomycotina</taxon>
        <taxon>Dacrymycetes</taxon>
        <taxon>Dacrymycetales</taxon>
        <taxon>Dacrymycetaceae</taxon>
        <taxon>Dacryopinax</taxon>
    </lineage>
</organism>
<evidence type="ECO:0000313" key="10">
    <source>
        <dbReference type="EMBL" id="EJU05194.1"/>
    </source>
</evidence>
<name>M5G905_DACPD</name>
<dbReference type="OMA" id="YLFKHTH"/>
<comment type="subunit">
    <text evidence="7">Interacts with G-actin; ADP-actin form.</text>
</comment>
<dbReference type="Pfam" id="PF00241">
    <property type="entry name" value="Cofilin_ADF"/>
    <property type="match status" value="2"/>
</dbReference>
<evidence type="ECO:0000256" key="8">
    <source>
        <dbReference type="SAM" id="MobiDB-lite"/>
    </source>
</evidence>
<keyword evidence="6" id="KW-0206">Cytoskeleton</keyword>
<gene>
    <name evidence="10" type="ORF">DACRYDRAFT_98054</name>
</gene>
<dbReference type="STRING" id="1858805.M5G905"/>
<dbReference type="AlphaFoldDB" id="M5G905"/>
<dbReference type="SUPFAM" id="SSF55753">
    <property type="entry name" value="Actin depolymerizing proteins"/>
    <property type="match status" value="2"/>
</dbReference>
<dbReference type="InterPro" id="IPR028458">
    <property type="entry name" value="Twinfilin"/>
</dbReference>
<dbReference type="GeneID" id="63692566"/>